<dbReference type="Pfam" id="PF04738">
    <property type="entry name" value="Lant_dehydr_N"/>
    <property type="match status" value="2"/>
</dbReference>
<feature type="domain" description="Lantibiotic dehydratase N-terminal" evidence="2">
    <location>
        <begin position="159"/>
        <end position="458"/>
    </location>
</feature>
<dbReference type="Proteomes" id="UP000315983">
    <property type="component" value="Unassembled WGS sequence"/>
</dbReference>
<gene>
    <name evidence="4" type="ORF">FB564_3121</name>
    <name evidence="3" type="ORF">Sar04_26490</name>
</gene>
<feature type="compositionally biased region" description="Polar residues" evidence="1">
    <location>
        <begin position="815"/>
        <end position="824"/>
    </location>
</feature>
<dbReference type="AlphaFoldDB" id="A0A542XQ15"/>
<reference evidence="3 6" key="2">
    <citation type="submission" date="2021-03" db="EMBL/GenBank/DDBJ databases">
        <title>Whole genome shotgun sequence of Salinispora arenicola NBRC 105043.</title>
        <authorList>
            <person name="Komaki H."/>
            <person name="Tamura T."/>
        </authorList>
    </citation>
    <scope>NUCLEOTIDE SEQUENCE [LARGE SCALE GENOMIC DNA]</scope>
    <source>
        <strain evidence="3 6">NBRC 105043</strain>
    </source>
</reference>
<evidence type="ECO:0000313" key="5">
    <source>
        <dbReference type="Proteomes" id="UP000315983"/>
    </source>
</evidence>
<proteinExistence type="predicted"/>
<dbReference type="InterPro" id="IPR006827">
    <property type="entry name" value="Lant_deHydtase_N"/>
</dbReference>
<evidence type="ECO:0000313" key="4">
    <source>
        <dbReference type="EMBL" id="TQL37949.1"/>
    </source>
</evidence>
<dbReference type="GeneID" id="93772339"/>
<dbReference type="EMBL" id="BOQM01000017">
    <property type="protein sequence ID" value="GIM85913.1"/>
    <property type="molecule type" value="Genomic_DNA"/>
</dbReference>
<evidence type="ECO:0000256" key="1">
    <source>
        <dbReference type="SAM" id="MobiDB-lite"/>
    </source>
</evidence>
<organism evidence="4 5">
    <name type="scientific">Salinispora arenicola</name>
    <dbReference type="NCBI Taxonomy" id="168697"/>
    <lineage>
        <taxon>Bacteria</taxon>
        <taxon>Bacillati</taxon>
        <taxon>Actinomycetota</taxon>
        <taxon>Actinomycetes</taxon>
        <taxon>Micromonosporales</taxon>
        <taxon>Micromonosporaceae</taxon>
        <taxon>Salinispora</taxon>
    </lineage>
</organism>
<reference evidence="4 5" key="1">
    <citation type="submission" date="2019-06" db="EMBL/GenBank/DDBJ databases">
        <title>Sequencing the genomes of 1000 actinobacteria strains.</title>
        <authorList>
            <person name="Klenk H.-P."/>
        </authorList>
    </citation>
    <scope>NUCLEOTIDE SEQUENCE [LARGE SCALE GENOMIC DNA]</scope>
    <source>
        <strain evidence="4 5">DSM 44819</strain>
    </source>
</reference>
<evidence type="ECO:0000313" key="3">
    <source>
        <dbReference type="EMBL" id="GIM85913.1"/>
    </source>
</evidence>
<keyword evidence="6" id="KW-1185">Reference proteome</keyword>
<feature type="compositionally biased region" description="Basic and acidic residues" evidence="1">
    <location>
        <begin position="828"/>
        <end position="840"/>
    </location>
</feature>
<evidence type="ECO:0000313" key="6">
    <source>
        <dbReference type="Proteomes" id="UP000677457"/>
    </source>
</evidence>
<feature type="domain" description="Lantibiotic dehydratase N-terminal" evidence="2">
    <location>
        <begin position="701"/>
        <end position="770"/>
    </location>
</feature>
<evidence type="ECO:0000259" key="2">
    <source>
        <dbReference type="Pfam" id="PF04738"/>
    </source>
</evidence>
<name>A0A542XQ15_SALAC</name>
<sequence length="840" mass="92557">MAALNWTVPAGRGELTVEAVPWTLLRTTGFPVQMVAGLATATLIDAADRVFAAEQDLEATRAHFLHECWPTLREAVRDVEPRQRSLRALQGCRRRVEAGVRLDERGIAILAATGMPEWASRWNVLVDAHDRHLATVRTEFDGALRQARLSTATTANSDSFRHAVFVSNPSFFHSALRTPPTDHPAWDDSAAGADPPRALRRRLNTLHRYIRRFATKCETVSFFGPVLFSKLDPEQDQAVRIGTPVRERVVVEASAWLVEQLRGQAARETPLRTQRAWPNPLFRQPGPERVLERVVDGRRYTVAAEALALRQAATDRPGSRLADLLDRAGTTDQSDEHLARLVRALGPALTVSPWRLPATELHALTRLAVEHPTPAVVELTDSRDRYAEAGWPARAEHLTAARQASERAGGDASRNSGRHYADRELFHEDRSSPLSERVSLGTPVVDRIRQVTEAVFPLAFLAALLAREDARDALCTALRGASAPLAALATQEIPARRDRRDRLDAILHELTTKAAGDLDAVADRPPVVELDRHVLADALAPLWETVSLGPDDACLPSPDLMVAGPDPATATWVLSELHDDCSSIFGGLEQPLHSDPDGLWNDFVARVRRAVPPETAATIVSRRRSAHVTPELPGVAIELSGLSGKDRAEVVPIAEAHVPASADAVLVGGQRRLLWPGDLSSTLHRALSRPALGPVSIDLGTYTPRIVVDGVVLQRARWRVRLPERAGDAYGQWLAIHRIRAHQRLPRHVYVRHPAEPKPLYVDFADPMAVLDLARLPEADVVVSEMLPTPEDLWWRHDDQPHCAEIRLGALVRPSASTPHTNATPRPITRDHSHRQGEPT</sequence>
<accession>A0A542XQ15</accession>
<comment type="caution">
    <text evidence="4">The sequence shown here is derived from an EMBL/GenBank/DDBJ whole genome shotgun (WGS) entry which is preliminary data.</text>
</comment>
<dbReference type="Proteomes" id="UP000677457">
    <property type="component" value="Unassembled WGS sequence"/>
</dbReference>
<feature type="region of interest" description="Disordered" evidence="1">
    <location>
        <begin position="811"/>
        <end position="840"/>
    </location>
</feature>
<dbReference type="RefSeq" id="WP_029023792.1">
    <property type="nucleotide sequence ID" value="NZ_BOQM01000017.1"/>
</dbReference>
<protein>
    <recommendedName>
        <fullName evidence="2">Lantibiotic dehydratase N-terminal domain-containing protein</fullName>
    </recommendedName>
</protein>
<dbReference type="EMBL" id="VFOL01000001">
    <property type="protein sequence ID" value="TQL37949.1"/>
    <property type="molecule type" value="Genomic_DNA"/>
</dbReference>